<name>A0A0R2F7S8_9LACO</name>
<protein>
    <submittedName>
        <fullName evidence="1">Uncharacterized protein</fullName>
    </submittedName>
</protein>
<keyword evidence="2" id="KW-1185">Reference proteome</keyword>
<sequence>MKTVDVYHAIKMLQIEHQPLNHSQVVIIDGNGKPQSQLSDLLFDCMSKIDLFTDLSTTDTSSDVIDDLHLLTPLPNDVLDEYQKILDQPISGINIASHKNLVELVYEPLV</sequence>
<dbReference type="STRING" id="1423730.FC75_GL001242"/>
<comment type="caution">
    <text evidence="1">The sequence shown here is derived from an EMBL/GenBank/DDBJ whole genome shotgun (WGS) entry which is preliminary data.</text>
</comment>
<organism evidence="1 2">
    <name type="scientific">Lacticaseibacillus camelliae DSM 22697 = JCM 13995</name>
    <dbReference type="NCBI Taxonomy" id="1423730"/>
    <lineage>
        <taxon>Bacteria</taxon>
        <taxon>Bacillati</taxon>
        <taxon>Bacillota</taxon>
        <taxon>Bacilli</taxon>
        <taxon>Lactobacillales</taxon>
        <taxon>Lactobacillaceae</taxon>
        <taxon>Lacticaseibacillus</taxon>
    </lineage>
</organism>
<proteinExistence type="predicted"/>
<dbReference type="AlphaFoldDB" id="A0A0R2F7S8"/>
<dbReference type="PATRIC" id="fig|1423730.4.peg.1298"/>
<gene>
    <name evidence="1" type="ORF">FC75_GL001242</name>
</gene>
<reference evidence="1 2" key="1">
    <citation type="journal article" date="2015" name="Genome Announc.">
        <title>Expanding the biotechnology potential of lactobacilli through comparative genomics of 213 strains and associated genera.</title>
        <authorList>
            <person name="Sun Z."/>
            <person name="Harris H.M."/>
            <person name="McCann A."/>
            <person name="Guo C."/>
            <person name="Argimon S."/>
            <person name="Zhang W."/>
            <person name="Yang X."/>
            <person name="Jeffery I.B."/>
            <person name="Cooney J.C."/>
            <person name="Kagawa T.F."/>
            <person name="Liu W."/>
            <person name="Song Y."/>
            <person name="Salvetti E."/>
            <person name="Wrobel A."/>
            <person name="Rasinkangas P."/>
            <person name="Parkhill J."/>
            <person name="Rea M.C."/>
            <person name="O'Sullivan O."/>
            <person name="Ritari J."/>
            <person name="Douillard F.P."/>
            <person name="Paul Ross R."/>
            <person name="Yang R."/>
            <person name="Briner A.E."/>
            <person name="Felis G.E."/>
            <person name="de Vos W.M."/>
            <person name="Barrangou R."/>
            <person name="Klaenhammer T.R."/>
            <person name="Caufield P.W."/>
            <person name="Cui Y."/>
            <person name="Zhang H."/>
            <person name="O'Toole P.W."/>
        </authorList>
    </citation>
    <scope>NUCLEOTIDE SEQUENCE [LARGE SCALE GENOMIC DNA]</scope>
    <source>
        <strain evidence="1 2">DSM 22697</strain>
    </source>
</reference>
<evidence type="ECO:0000313" key="2">
    <source>
        <dbReference type="Proteomes" id="UP000050865"/>
    </source>
</evidence>
<dbReference type="EMBL" id="AYZJ01000023">
    <property type="protein sequence ID" value="KRN24441.1"/>
    <property type="molecule type" value="Genomic_DNA"/>
</dbReference>
<evidence type="ECO:0000313" key="1">
    <source>
        <dbReference type="EMBL" id="KRN24441.1"/>
    </source>
</evidence>
<accession>A0A0R2F7S8</accession>
<dbReference type="Proteomes" id="UP000050865">
    <property type="component" value="Unassembled WGS sequence"/>
</dbReference>